<evidence type="ECO:0000313" key="1">
    <source>
        <dbReference type="EMBL" id="KAF6026941.1"/>
    </source>
</evidence>
<dbReference type="EMBL" id="VXIV02002177">
    <property type="protein sequence ID" value="KAF6026941.1"/>
    <property type="molecule type" value="Genomic_DNA"/>
</dbReference>
<dbReference type="EMBL" id="VXIV02001673">
    <property type="protein sequence ID" value="KAF6030770.1"/>
    <property type="molecule type" value="Genomic_DNA"/>
</dbReference>
<organism evidence="2 3">
    <name type="scientific">Bugula neritina</name>
    <name type="common">Brown bryozoan</name>
    <name type="synonym">Sertularia neritina</name>
    <dbReference type="NCBI Taxonomy" id="10212"/>
    <lineage>
        <taxon>Eukaryota</taxon>
        <taxon>Metazoa</taxon>
        <taxon>Spiralia</taxon>
        <taxon>Lophotrochozoa</taxon>
        <taxon>Bryozoa</taxon>
        <taxon>Gymnolaemata</taxon>
        <taxon>Cheilostomatida</taxon>
        <taxon>Flustrina</taxon>
        <taxon>Buguloidea</taxon>
        <taxon>Bugulidae</taxon>
        <taxon>Bugula</taxon>
    </lineage>
</organism>
<protein>
    <submittedName>
        <fullName evidence="2">Uncharacterized protein</fullName>
    </submittedName>
</protein>
<gene>
    <name evidence="2" type="ORF">EB796_010927</name>
    <name evidence="1" type="ORF">EB796_014753</name>
</gene>
<evidence type="ECO:0000313" key="3">
    <source>
        <dbReference type="Proteomes" id="UP000593567"/>
    </source>
</evidence>
<reference evidence="2 3" key="2">
    <citation type="submission" date="2020-06" db="EMBL/GenBank/DDBJ databases">
        <title>Draft genome of Bugula neritina, a colonial animal packing powerful symbionts and potential medicines.</title>
        <authorList>
            <person name="Rayko M."/>
        </authorList>
    </citation>
    <scope>NUCLEOTIDE SEQUENCE [LARGE SCALE GENOMIC DNA]</scope>
    <source>
        <strain evidence="2">Kwan_BN1</strain>
    </source>
</reference>
<accession>A0A7J7JWH0</accession>
<name>A0A7J7JWH0_BUGNE</name>
<comment type="caution">
    <text evidence="2">The sequence shown here is derived from an EMBL/GenBank/DDBJ whole genome shotgun (WGS) entry which is preliminary data.</text>
</comment>
<evidence type="ECO:0000313" key="2">
    <source>
        <dbReference type="EMBL" id="KAF6030770.1"/>
    </source>
</evidence>
<dbReference type="AlphaFoldDB" id="A0A7J7JWH0"/>
<keyword evidence="3" id="KW-1185">Reference proteome</keyword>
<proteinExistence type="predicted"/>
<sequence length="102" mass="11598">MTKKLDTATRELTFLNIQSHTSVNHPTQNSTDTTIMLFLRFTPNAYIVHVTDNTIQTFQNLRNNFAVQFWTRGQPKGKRLKANLPNGDKNVVNILALGERGI</sequence>
<dbReference type="Proteomes" id="UP000593567">
    <property type="component" value="Unassembled WGS sequence"/>
</dbReference>
<reference evidence="2 3" key="1">
    <citation type="submission" date="2019-09" db="EMBL/GenBank/DDBJ databases">
        <authorList>
            <person name="Raiko M."/>
            <person name="Komissarov A."/>
            <person name="Rhodes A."/>
            <person name="Kliver S."/>
            <person name="Lim-Fong G."/>
            <person name="Kwan J."/>
            <person name="O'Brien S.J."/>
            <person name="Lopez J.V."/>
        </authorList>
    </citation>
    <scope>NUCLEOTIDE SEQUENCE [LARGE SCALE GENOMIC DNA]</scope>
    <source>
        <strain evidence="2">Kwan_BN1</strain>
    </source>
</reference>